<evidence type="ECO:0000313" key="2">
    <source>
        <dbReference type="Proteomes" id="UP000467841"/>
    </source>
</evidence>
<comment type="caution">
    <text evidence="1">The sequence shown here is derived from an EMBL/GenBank/DDBJ whole genome shotgun (WGS) entry which is preliminary data.</text>
</comment>
<reference evidence="1" key="1">
    <citation type="submission" date="2020-01" db="EMBL/GenBank/DDBJ databases">
        <authorList>
            <person name="Mishra B."/>
        </authorList>
    </citation>
    <scope>NUCLEOTIDE SEQUENCE [LARGE SCALE GENOMIC DNA]</scope>
</reference>
<keyword evidence="2" id="KW-1185">Reference proteome</keyword>
<accession>A0A6D2IFT7</accession>
<protein>
    <submittedName>
        <fullName evidence="1">Uncharacterized protein</fullName>
    </submittedName>
</protein>
<gene>
    <name evidence="1" type="ORF">MERR_LOCUS16283</name>
</gene>
<name>A0A6D2IFT7_9BRAS</name>
<sequence length="149" mass="17235">MVLGHILGNPKRNGIAWHRHRCRRDLNLHSFCGGSRRRSGSRKWRIESSERKVKILLYRRYTCVIMFSSKMVSRLCIFPTPPIPDIRLVLNPSLMGKLLGSKAGKDSTLHFVSYLPSFSFRFYWMKQTGLLRSGVVESDSKFGETNPYI</sequence>
<dbReference type="Proteomes" id="UP000467841">
    <property type="component" value="Unassembled WGS sequence"/>
</dbReference>
<proteinExistence type="predicted"/>
<dbReference type="AlphaFoldDB" id="A0A6D2IFT7"/>
<organism evidence="1 2">
    <name type="scientific">Microthlaspi erraticum</name>
    <dbReference type="NCBI Taxonomy" id="1685480"/>
    <lineage>
        <taxon>Eukaryota</taxon>
        <taxon>Viridiplantae</taxon>
        <taxon>Streptophyta</taxon>
        <taxon>Embryophyta</taxon>
        <taxon>Tracheophyta</taxon>
        <taxon>Spermatophyta</taxon>
        <taxon>Magnoliopsida</taxon>
        <taxon>eudicotyledons</taxon>
        <taxon>Gunneridae</taxon>
        <taxon>Pentapetalae</taxon>
        <taxon>rosids</taxon>
        <taxon>malvids</taxon>
        <taxon>Brassicales</taxon>
        <taxon>Brassicaceae</taxon>
        <taxon>Coluteocarpeae</taxon>
        <taxon>Microthlaspi</taxon>
    </lineage>
</organism>
<evidence type="ECO:0000313" key="1">
    <source>
        <dbReference type="EMBL" id="CAA7029048.1"/>
    </source>
</evidence>
<dbReference type="EMBL" id="CACVBM020001075">
    <property type="protein sequence ID" value="CAA7029048.1"/>
    <property type="molecule type" value="Genomic_DNA"/>
</dbReference>